<gene>
    <name evidence="3" type="ORF">ACFPPD_21620</name>
</gene>
<dbReference type="InterPro" id="IPR001119">
    <property type="entry name" value="SLH_dom"/>
</dbReference>
<proteinExistence type="predicted"/>
<dbReference type="PANTHER" id="PTHR31157">
    <property type="entry name" value="SCP DOMAIN-CONTAINING PROTEIN"/>
    <property type="match status" value="1"/>
</dbReference>
<dbReference type="Pfam" id="PF14504">
    <property type="entry name" value="CAP_assoc_N"/>
    <property type="match status" value="1"/>
</dbReference>
<evidence type="ECO:0000313" key="3">
    <source>
        <dbReference type="EMBL" id="MFC5471292.1"/>
    </source>
</evidence>
<evidence type="ECO:0000259" key="2">
    <source>
        <dbReference type="PROSITE" id="PS51272"/>
    </source>
</evidence>
<comment type="caution">
    <text evidence="3">The sequence shown here is derived from an EMBL/GenBank/DDBJ whole genome shotgun (WGS) entry which is preliminary data.</text>
</comment>
<dbReference type="InterPro" id="IPR029410">
    <property type="entry name" value="CAP_assoc"/>
</dbReference>
<evidence type="ECO:0000256" key="1">
    <source>
        <dbReference type="SAM" id="SignalP"/>
    </source>
</evidence>
<dbReference type="EMBL" id="JBHSMH010000097">
    <property type="protein sequence ID" value="MFC5471292.1"/>
    <property type="molecule type" value="Genomic_DNA"/>
</dbReference>
<dbReference type="PROSITE" id="PS51272">
    <property type="entry name" value="SLH"/>
    <property type="match status" value="1"/>
</dbReference>
<keyword evidence="4" id="KW-1185">Reference proteome</keyword>
<accession>A0ABW0M290</accession>
<feature type="signal peptide" evidence="1">
    <location>
        <begin position="1"/>
        <end position="26"/>
    </location>
</feature>
<dbReference type="Proteomes" id="UP001596105">
    <property type="component" value="Unassembled WGS sequence"/>
</dbReference>
<dbReference type="Gene3D" id="3.40.33.10">
    <property type="entry name" value="CAP"/>
    <property type="match status" value="1"/>
</dbReference>
<dbReference type="InterPro" id="IPR014044">
    <property type="entry name" value="CAP_dom"/>
</dbReference>
<name>A0ABW0M290_9BACL</name>
<dbReference type="InterPro" id="IPR035940">
    <property type="entry name" value="CAP_sf"/>
</dbReference>
<reference evidence="4" key="1">
    <citation type="journal article" date="2019" name="Int. J. Syst. Evol. Microbiol.">
        <title>The Global Catalogue of Microorganisms (GCM) 10K type strain sequencing project: providing services to taxonomists for standard genome sequencing and annotation.</title>
        <authorList>
            <consortium name="The Broad Institute Genomics Platform"/>
            <consortium name="The Broad Institute Genome Sequencing Center for Infectious Disease"/>
            <person name="Wu L."/>
            <person name="Ma J."/>
        </authorList>
    </citation>
    <scope>NUCLEOTIDE SEQUENCE [LARGE SCALE GENOMIC DNA]</scope>
    <source>
        <strain evidence="4">CCUG 57113</strain>
    </source>
</reference>
<dbReference type="Pfam" id="PF00395">
    <property type="entry name" value="SLH"/>
    <property type="match status" value="1"/>
</dbReference>
<dbReference type="PANTHER" id="PTHR31157:SF1">
    <property type="entry name" value="SCP DOMAIN-CONTAINING PROTEIN"/>
    <property type="match status" value="1"/>
</dbReference>
<feature type="domain" description="SLH" evidence="2">
    <location>
        <begin position="29"/>
        <end position="92"/>
    </location>
</feature>
<dbReference type="CDD" id="cd05379">
    <property type="entry name" value="CAP_bacterial"/>
    <property type="match status" value="1"/>
</dbReference>
<dbReference type="SUPFAM" id="SSF55797">
    <property type="entry name" value="PR-1-like"/>
    <property type="match status" value="1"/>
</dbReference>
<protein>
    <submittedName>
        <fullName evidence="3">CAP-associated domain-containing protein</fullName>
    </submittedName>
</protein>
<dbReference type="RefSeq" id="WP_209750456.1">
    <property type="nucleotide sequence ID" value="NZ_JBHSMH010000097.1"/>
</dbReference>
<keyword evidence="1" id="KW-0732">Signal</keyword>
<feature type="chain" id="PRO_5045496354" evidence="1">
    <location>
        <begin position="27"/>
        <end position="484"/>
    </location>
</feature>
<evidence type="ECO:0000313" key="4">
    <source>
        <dbReference type="Proteomes" id="UP001596105"/>
    </source>
</evidence>
<sequence>MRKLAVIVFVICLSLCLTPASTRVLADSGTAGFKDVAANHWALGSIKWAVDHKILSGYPDGTFRPEKSVTEPEFLAMLFRAFPDIAIPPTDAGESWYTPYFSLADTNNWPVWQETDGARFDRGRVAQVLAATQGKLLVTDEAVQYLLDHDLVNGKTSATVAGFGISDKLKRAEAITLIKNLKDRGYALTRGVGNVSDILIEGFQVRGIAIGDSEASVIAKLGKPARKDASEYGFQWYIYNNDYSKYAQIGIKSGKVVGLNTNTALWTSKEGIKLGSTLSLVRTTYGEGLDYILKGNTRFNIQEESKQEAPIYLIDGQYVTFFIDIHENNTVTAIQLIDRDTELSLRDFYGPPSEALRTAYEREAFDLANAVRVRMGMKAFAWDDAVAETARKHSKDMAVNDYFDHQNKQGKSPFDRMEADGISYRAAAENIAAGQTSAIFAHEAWMNSMGHRENLLGDRTTRLGVGVYMGGSMHVYYTQNFYSP</sequence>
<dbReference type="Pfam" id="PF00188">
    <property type="entry name" value="CAP"/>
    <property type="match status" value="1"/>
</dbReference>
<organism evidence="3 4">
    <name type="scientific">Cohnella suwonensis</name>
    <dbReference type="NCBI Taxonomy" id="696072"/>
    <lineage>
        <taxon>Bacteria</taxon>
        <taxon>Bacillati</taxon>
        <taxon>Bacillota</taxon>
        <taxon>Bacilli</taxon>
        <taxon>Bacillales</taxon>
        <taxon>Paenibacillaceae</taxon>
        <taxon>Cohnella</taxon>
    </lineage>
</organism>